<dbReference type="SUPFAM" id="SSF54285">
    <property type="entry name" value="MoaD/ThiS"/>
    <property type="match status" value="1"/>
</dbReference>
<dbReference type="InterPro" id="IPR016155">
    <property type="entry name" value="Mopterin_synth/thiamin_S_b"/>
</dbReference>
<protein>
    <submittedName>
        <fullName evidence="1">Sulfur carrier protein ThiS</fullName>
    </submittedName>
</protein>
<accession>A0ABU4SKU7</accession>
<organism evidence="1 2">
    <name type="scientific">Xenorhabdus littoralis</name>
    <dbReference type="NCBI Taxonomy" id="2582835"/>
    <lineage>
        <taxon>Bacteria</taxon>
        <taxon>Pseudomonadati</taxon>
        <taxon>Pseudomonadota</taxon>
        <taxon>Gammaproteobacteria</taxon>
        <taxon>Enterobacterales</taxon>
        <taxon>Morganellaceae</taxon>
        <taxon>Xenorhabdus</taxon>
    </lineage>
</organism>
<dbReference type="NCBIfam" id="TIGR01683">
    <property type="entry name" value="thiS"/>
    <property type="match status" value="1"/>
</dbReference>
<evidence type="ECO:0000313" key="1">
    <source>
        <dbReference type="EMBL" id="MDX7999248.1"/>
    </source>
</evidence>
<dbReference type="Pfam" id="PF02597">
    <property type="entry name" value="ThiS"/>
    <property type="match status" value="1"/>
</dbReference>
<dbReference type="Proteomes" id="UP001271640">
    <property type="component" value="Unassembled WGS sequence"/>
</dbReference>
<dbReference type="InterPro" id="IPR012675">
    <property type="entry name" value="Beta-grasp_dom_sf"/>
</dbReference>
<name>A0ABU4SKU7_9GAMM</name>
<sequence>MVSIVMDFYCLLQWRKWLQKLFLKDLIFRSQLMNILVNGLEFSVSGSRLGQILTELGYDNMVLVTAVNGNFVSTEKRDEFKIKNSDKIEVLAPMQGG</sequence>
<dbReference type="EMBL" id="VCDP01000027">
    <property type="protein sequence ID" value="MDX7999248.1"/>
    <property type="molecule type" value="Genomic_DNA"/>
</dbReference>
<comment type="caution">
    <text evidence="1">The sequence shown here is derived from an EMBL/GenBank/DDBJ whole genome shotgun (WGS) entry which is preliminary data.</text>
</comment>
<keyword evidence="2" id="KW-1185">Reference proteome</keyword>
<gene>
    <name evidence="1" type="primary">thiS</name>
    <name evidence="1" type="ORF">FE394_08545</name>
</gene>
<dbReference type="Gene3D" id="3.10.20.30">
    <property type="match status" value="1"/>
</dbReference>
<dbReference type="CDD" id="cd00565">
    <property type="entry name" value="Ubl_ThiS"/>
    <property type="match status" value="1"/>
</dbReference>
<dbReference type="InterPro" id="IPR003749">
    <property type="entry name" value="ThiS/MoaD-like"/>
</dbReference>
<dbReference type="InterPro" id="IPR010035">
    <property type="entry name" value="Thi_S"/>
</dbReference>
<evidence type="ECO:0000313" key="2">
    <source>
        <dbReference type="Proteomes" id="UP001271640"/>
    </source>
</evidence>
<reference evidence="2" key="1">
    <citation type="journal article" date="2024" name="Toxins">
        <title>Genome Sequence Analysis of Native Xenorhabdus Strains Isolated from Entomopathogenic Nematodes in Argentina.</title>
        <authorList>
            <person name="Palma L."/>
            <person name="Frizzo L."/>
            <person name="Kaiser S."/>
            <person name="Berry C."/>
            <person name="Caballero P."/>
            <person name="Bode H.B."/>
            <person name="Del Valle E.E."/>
        </authorList>
    </citation>
    <scope>NUCLEOTIDE SEQUENCE [LARGE SCALE GENOMIC DNA]</scope>
    <source>
        <strain evidence="2">Reich</strain>
    </source>
</reference>
<proteinExistence type="predicted"/>